<evidence type="ECO:0000256" key="2">
    <source>
        <dbReference type="ARBA" id="ARBA00022692"/>
    </source>
</evidence>
<name>A0ABR1TJR7_9PEZI</name>
<evidence type="ECO:0000256" key="3">
    <source>
        <dbReference type="ARBA" id="ARBA00022989"/>
    </source>
</evidence>
<keyword evidence="9" id="KW-1185">Reference proteome</keyword>
<dbReference type="Pfam" id="PF20684">
    <property type="entry name" value="Fung_rhodopsin"/>
    <property type="match status" value="1"/>
</dbReference>
<sequence>MIVDIIILTIPIPMVWRLMMPVKQKIAVTGIFLLGAFVVGISAARVYFFFSAGSGFDKEYDITYNLAPTLYWTQLESAIAVISACLPTMRVLFLGFSLETLLRSFASTMSILSTRGSIFRSSRDKELLPIEKINSLSQGLKNRKQVNRNIDLDVEAQSWS</sequence>
<feature type="domain" description="Rhodopsin" evidence="7">
    <location>
        <begin position="1"/>
        <end position="93"/>
    </location>
</feature>
<dbReference type="PANTHER" id="PTHR33048:SF47">
    <property type="entry name" value="INTEGRAL MEMBRANE PROTEIN-RELATED"/>
    <property type="match status" value="1"/>
</dbReference>
<evidence type="ECO:0000313" key="8">
    <source>
        <dbReference type="EMBL" id="KAK8046889.1"/>
    </source>
</evidence>
<dbReference type="PANTHER" id="PTHR33048">
    <property type="entry name" value="PTH11-LIKE INTEGRAL MEMBRANE PROTEIN (AFU_ORTHOLOGUE AFUA_5G11245)"/>
    <property type="match status" value="1"/>
</dbReference>
<keyword evidence="2 6" id="KW-0812">Transmembrane</keyword>
<comment type="similarity">
    <text evidence="5">Belongs to the SAT4 family.</text>
</comment>
<reference evidence="8 9" key="1">
    <citation type="submission" date="2023-01" db="EMBL/GenBank/DDBJ databases">
        <title>Analysis of 21 Apiospora genomes using comparative genomics revels a genus with tremendous synthesis potential of carbohydrate active enzymes and secondary metabolites.</title>
        <authorList>
            <person name="Sorensen T."/>
        </authorList>
    </citation>
    <scope>NUCLEOTIDE SEQUENCE [LARGE SCALE GENOMIC DNA]</scope>
    <source>
        <strain evidence="8 9">CBS 83171</strain>
    </source>
</reference>
<keyword evidence="3 6" id="KW-1133">Transmembrane helix</keyword>
<evidence type="ECO:0000256" key="5">
    <source>
        <dbReference type="ARBA" id="ARBA00038359"/>
    </source>
</evidence>
<keyword evidence="4 6" id="KW-0472">Membrane</keyword>
<dbReference type="EMBL" id="JAQQWM010000009">
    <property type="protein sequence ID" value="KAK8046889.1"/>
    <property type="molecule type" value="Genomic_DNA"/>
</dbReference>
<feature type="transmembrane region" description="Helical" evidence="6">
    <location>
        <begin position="26"/>
        <end position="50"/>
    </location>
</feature>
<proteinExistence type="inferred from homology"/>
<organism evidence="8 9">
    <name type="scientific">Apiospora saccharicola</name>
    <dbReference type="NCBI Taxonomy" id="335842"/>
    <lineage>
        <taxon>Eukaryota</taxon>
        <taxon>Fungi</taxon>
        <taxon>Dikarya</taxon>
        <taxon>Ascomycota</taxon>
        <taxon>Pezizomycotina</taxon>
        <taxon>Sordariomycetes</taxon>
        <taxon>Xylariomycetidae</taxon>
        <taxon>Amphisphaeriales</taxon>
        <taxon>Apiosporaceae</taxon>
        <taxon>Apiospora</taxon>
    </lineage>
</organism>
<dbReference type="InterPro" id="IPR052337">
    <property type="entry name" value="SAT4-like"/>
</dbReference>
<dbReference type="Proteomes" id="UP001446871">
    <property type="component" value="Unassembled WGS sequence"/>
</dbReference>
<protein>
    <recommendedName>
        <fullName evidence="7">Rhodopsin domain-containing protein</fullName>
    </recommendedName>
</protein>
<feature type="transmembrane region" description="Helical" evidence="6">
    <location>
        <begin position="70"/>
        <end position="93"/>
    </location>
</feature>
<comment type="caution">
    <text evidence="8">The sequence shown here is derived from an EMBL/GenBank/DDBJ whole genome shotgun (WGS) entry which is preliminary data.</text>
</comment>
<evidence type="ECO:0000256" key="6">
    <source>
        <dbReference type="SAM" id="Phobius"/>
    </source>
</evidence>
<accession>A0ABR1TJR7</accession>
<evidence type="ECO:0000313" key="9">
    <source>
        <dbReference type="Proteomes" id="UP001446871"/>
    </source>
</evidence>
<evidence type="ECO:0000259" key="7">
    <source>
        <dbReference type="Pfam" id="PF20684"/>
    </source>
</evidence>
<gene>
    <name evidence="8" type="ORF">PG996_014953</name>
</gene>
<evidence type="ECO:0000256" key="1">
    <source>
        <dbReference type="ARBA" id="ARBA00004141"/>
    </source>
</evidence>
<dbReference type="InterPro" id="IPR049326">
    <property type="entry name" value="Rhodopsin_dom_fungi"/>
</dbReference>
<comment type="subcellular location">
    <subcellularLocation>
        <location evidence="1">Membrane</location>
        <topology evidence="1">Multi-pass membrane protein</topology>
    </subcellularLocation>
</comment>
<evidence type="ECO:0000256" key="4">
    <source>
        <dbReference type="ARBA" id="ARBA00023136"/>
    </source>
</evidence>